<dbReference type="InParanoid" id="A0A5J5FC16"/>
<evidence type="ECO:0000313" key="2">
    <source>
        <dbReference type="Proteomes" id="UP000326924"/>
    </source>
</evidence>
<dbReference type="EMBL" id="VXIS01000002">
    <property type="protein sequence ID" value="KAA8914895.1"/>
    <property type="molecule type" value="Genomic_DNA"/>
</dbReference>
<name>A0A5J5FC16_9PEZI</name>
<evidence type="ECO:0000313" key="1">
    <source>
        <dbReference type="EMBL" id="KAA8914895.1"/>
    </source>
</evidence>
<reference evidence="1 2" key="1">
    <citation type="submission" date="2019-09" db="EMBL/GenBank/DDBJ databases">
        <title>Draft genome of the ectomycorrhizal ascomycete Sphaerosporella brunnea.</title>
        <authorList>
            <consortium name="DOE Joint Genome Institute"/>
            <person name="Benucci G.M."/>
            <person name="Marozzi G."/>
            <person name="Antonielli L."/>
            <person name="Sanchez S."/>
            <person name="Marco P."/>
            <person name="Wang X."/>
            <person name="Falini L.B."/>
            <person name="Barry K."/>
            <person name="Haridas S."/>
            <person name="Lipzen A."/>
            <person name="Labutti K."/>
            <person name="Grigoriev I.V."/>
            <person name="Murat C."/>
            <person name="Martin F."/>
            <person name="Albertini E."/>
            <person name="Donnini D."/>
            <person name="Bonito G."/>
        </authorList>
    </citation>
    <scope>NUCLEOTIDE SEQUENCE [LARGE SCALE GENOMIC DNA]</scope>
    <source>
        <strain evidence="1 2">Sb_GMNB300</strain>
    </source>
</reference>
<protein>
    <submittedName>
        <fullName evidence="1">Uncharacterized protein</fullName>
    </submittedName>
</protein>
<dbReference type="AlphaFoldDB" id="A0A5J5FC16"/>
<sequence>RTVTKYREQRTGIKAVQYDCCINSCMSYAMYSDATQCTICSHPRWKETKDFRASSGARSSRKPFAQHTYVPVAHRIKLAWSDAKRANLMLQYR</sequence>
<feature type="non-terminal residue" evidence="1">
    <location>
        <position position="1"/>
    </location>
</feature>
<dbReference type="OrthoDB" id="3257409at2759"/>
<gene>
    <name evidence="1" type="ORF">FN846DRAFT_753189</name>
</gene>
<accession>A0A5J5FC16</accession>
<feature type="non-terminal residue" evidence="1">
    <location>
        <position position="93"/>
    </location>
</feature>
<dbReference type="Proteomes" id="UP000326924">
    <property type="component" value="Unassembled WGS sequence"/>
</dbReference>
<keyword evidence="2" id="KW-1185">Reference proteome</keyword>
<comment type="caution">
    <text evidence="1">The sequence shown here is derived from an EMBL/GenBank/DDBJ whole genome shotgun (WGS) entry which is preliminary data.</text>
</comment>
<proteinExistence type="predicted"/>
<organism evidence="1 2">
    <name type="scientific">Sphaerosporella brunnea</name>
    <dbReference type="NCBI Taxonomy" id="1250544"/>
    <lineage>
        <taxon>Eukaryota</taxon>
        <taxon>Fungi</taxon>
        <taxon>Dikarya</taxon>
        <taxon>Ascomycota</taxon>
        <taxon>Pezizomycotina</taxon>
        <taxon>Pezizomycetes</taxon>
        <taxon>Pezizales</taxon>
        <taxon>Pyronemataceae</taxon>
        <taxon>Sphaerosporella</taxon>
    </lineage>
</organism>